<keyword evidence="5 6" id="KW-0472">Membrane</keyword>
<keyword evidence="2" id="KW-1003">Cell membrane</keyword>
<dbReference type="SUPFAM" id="SSF56281">
    <property type="entry name" value="Metallo-hydrolase/oxidoreductase"/>
    <property type="match status" value="1"/>
</dbReference>
<dbReference type="InterPro" id="IPR004797">
    <property type="entry name" value="Competence_ComEC/Rec2"/>
</dbReference>
<feature type="transmembrane region" description="Helical" evidence="6">
    <location>
        <begin position="148"/>
        <end position="165"/>
    </location>
</feature>
<feature type="transmembrane region" description="Helical" evidence="6">
    <location>
        <begin position="349"/>
        <end position="365"/>
    </location>
</feature>
<accession>A0A933MJY1</accession>
<feature type="transmembrane region" description="Helical" evidence="6">
    <location>
        <begin position="122"/>
        <end position="141"/>
    </location>
</feature>
<evidence type="ECO:0000313" key="9">
    <source>
        <dbReference type="EMBL" id="MBI4725796.1"/>
    </source>
</evidence>
<dbReference type="InterPro" id="IPR035681">
    <property type="entry name" value="ComA-like_MBL"/>
</dbReference>
<dbReference type="InterPro" id="IPR052159">
    <property type="entry name" value="Competence_DNA_uptake"/>
</dbReference>
<keyword evidence="3 6" id="KW-0812">Transmembrane</keyword>
<feature type="transmembrane region" description="Helical" evidence="6">
    <location>
        <begin position="371"/>
        <end position="389"/>
    </location>
</feature>
<dbReference type="Proteomes" id="UP000736328">
    <property type="component" value="Unassembled WGS sequence"/>
</dbReference>
<feature type="domain" description="ComEC/Rec2-related protein" evidence="8">
    <location>
        <begin position="98"/>
        <end position="365"/>
    </location>
</feature>
<sequence>MARSGADPEHIPRYGELLLVQGSFSLLPQKRNPGGFDYRAYLDRSEVRGALNLEHVKLLQTGRGDWLTSKVVIPARQYIRSLADKFLQGDEAALLLGLTLGERSGLSARVQEAFSNTGTTHVLAVSGLHVVLVAFILFLAFRIVRVSRRWAAIGTCAGLVFYTLLTGSPPSIVRATIMAVAVLLGGMFERQGNGLNMLGLAGLLILFFWPQSLFDVGFQLSFAATAGILAVTRPIQNQLYKITENEVLREWLLLPLAVSLAAQIFTAPFLAYHFHKIPTISLLANLVVVPATNLLLALGLLMAILYPLGNLVAWPLAASAYAASWVSLKSVELFNMIKFSVIVWPRPDLSQILIYSIALIIIFNYNKIKRIRFVIIIFLLAVLNVFVWAKTFVTDDKLKVTFLDVGHGDAAFIQFPNGRTMLIDAGPSQEKYDSGQRIIHPFLKYLGQSTIDLAIITHGDADHVGGFSYLLSRVKIKKLMISGHQSEQSLFVLAMEAAVKSKTDIDTLWGYDTLSGIAPVRGFVFCQRDSAAVGNEASIVCFIQYGQKSFLFTGDMGPQLADTLYSKGLLPKCTVLKVPHHGSHINNSPAVIRAISPELAVIQVGQNNRFGHPSPEVVEGYKAVGSVIYRTDEQGAIVMETDGRKLEVKTTARHFFLD</sequence>
<dbReference type="InterPro" id="IPR001279">
    <property type="entry name" value="Metallo-B-lactamas"/>
</dbReference>
<evidence type="ECO:0000256" key="2">
    <source>
        <dbReference type="ARBA" id="ARBA00022475"/>
    </source>
</evidence>
<protein>
    <submittedName>
        <fullName evidence="9">DNA internalization-related competence protein ComEC/Rec2</fullName>
    </submittedName>
</protein>
<feature type="transmembrane region" description="Helical" evidence="6">
    <location>
        <begin position="171"/>
        <end position="188"/>
    </location>
</feature>
<reference evidence="9" key="1">
    <citation type="submission" date="2020-07" db="EMBL/GenBank/DDBJ databases">
        <title>Huge and variable diversity of episymbiotic CPR bacteria and DPANN archaea in groundwater ecosystems.</title>
        <authorList>
            <person name="He C.Y."/>
            <person name="Keren R."/>
            <person name="Whittaker M."/>
            <person name="Farag I.F."/>
            <person name="Doudna J."/>
            <person name="Cate J.H.D."/>
            <person name="Banfield J.F."/>
        </authorList>
    </citation>
    <scope>NUCLEOTIDE SEQUENCE</scope>
    <source>
        <strain evidence="9">NC_groundwater_1520_Pr4_B-0.1um_53_5</strain>
    </source>
</reference>
<evidence type="ECO:0000256" key="1">
    <source>
        <dbReference type="ARBA" id="ARBA00004651"/>
    </source>
</evidence>
<dbReference type="EMBL" id="JACQXR010000009">
    <property type="protein sequence ID" value="MBI4725796.1"/>
    <property type="molecule type" value="Genomic_DNA"/>
</dbReference>
<feature type="domain" description="Metallo-beta-lactamase" evidence="7">
    <location>
        <begin position="404"/>
        <end position="603"/>
    </location>
</feature>
<evidence type="ECO:0000256" key="4">
    <source>
        <dbReference type="ARBA" id="ARBA00022989"/>
    </source>
</evidence>
<evidence type="ECO:0000259" key="8">
    <source>
        <dbReference type="Pfam" id="PF03772"/>
    </source>
</evidence>
<dbReference type="CDD" id="cd07731">
    <property type="entry name" value="ComA-like_MBL-fold"/>
    <property type="match status" value="1"/>
</dbReference>
<evidence type="ECO:0000256" key="6">
    <source>
        <dbReference type="SAM" id="Phobius"/>
    </source>
</evidence>
<feature type="transmembrane region" description="Helical" evidence="6">
    <location>
        <begin position="282"/>
        <end position="305"/>
    </location>
</feature>
<dbReference type="InterPro" id="IPR004477">
    <property type="entry name" value="ComEC_N"/>
</dbReference>
<keyword evidence="4 6" id="KW-1133">Transmembrane helix</keyword>
<comment type="subcellular location">
    <subcellularLocation>
        <location evidence="1">Cell membrane</location>
        <topology evidence="1">Multi-pass membrane protein</topology>
    </subcellularLocation>
</comment>
<evidence type="ECO:0000259" key="7">
    <source>
        <dbReference type="Pfam" id="PF00753"/>
    </source>
</evidence>
<name>A0A933MJY1_UNCT6</name>
<gene>
    <name evidence="9" type="ORF">HY768_00985</name>
</gene>
<dbReference type="NCBIfam" id="TIGR00361">
    <property type="entry name" value="ComEC_Rec2"/>
    <property type="match status" value="1"/>
</dbReference>
<dbReference type="InterPro" id="IPR036866">
    <property type="entry name" value="RibonucZ/Hydroxyglut_hydro"/>
</dbReference>
<dbReference type="PANTHER" id="PTHR30619:SF1">
    <property type="entry name" value="RECOMBINATION PROTEIN 2"/>
    <property type="match status" value="1"/>
</dbReference>
<evidence type="ECO:0000313" key="10">
    <source>
        <dbReference type="Proteomes" id="UP000736328"/>
    </source>
</evidence>
<dbReference type="PANTHER" id="PTHR30619">
    <property type="entry name" value="DNA INTERNALIZATION/COMPETENCE PROTEIN COMEC/REC2"/>
    <property type="match status" value="1"/>
</dbReference>
<dbReference type="AlphaFoldDB" id="A0A933MJY1"/>
<proteinExistence type="predicted"/>
<dbReference type="Pfam" id="PF00753">
    <property type="entry name" value="Lactamase_B"/>
    <property type="match status" value="1"/>
</dbReference>
<dbReference type="NCBIfam" id="TIGR00360">
    <property type="entry name" value="ComEC_N-term"/>
    <property type="match status" value="1"/>
</dbReference>
<organism evidence="9 10">
    <name type="scientific">candidate division TA06 bacterium</name>
    <dbReference type="NCBI Taxonomy" id="2250710"/>
    <lineage>
        <taxon>Bacteria</taxon>
        <taxon>Bacteria division TA06</taxon>
    </lineage>
</organism>
<dbReference type="Gene3D" id="3.60.15.10">
    <property type="entry name" value="Ribonuclease Z/Hydroxyacylglutathione hydrolase-like"/>
    <property type="match status" value="1"/>
</dbReference>
<feature type="transmembrane region" description="Helical" evidence="6">
    <location>
        <begin position="200"/>
        <end position="231"/>
    </location>
</feature>
<dbReference type="GO" id="GO:0030420">
    <property type="term" value="P:establishment of competence for transformation"/>
    <property type="evidence" value="ECO:0007669"/>
    <property type="project" value="InterPro"/>
</dbReference>
<dbReference type="Pfam" id="PF03772">
    <property type="entry name" value="Competence"/>
    <property type="match status" value="1"/>
</dbReference>
<comment type="caution">
    <text evidence="9">The sequence shown here is derived from an EMBL/GenBank/DDBJ whole genome shotgun (WGS) entry which is preliminary data.</text>
</comment>
<evidence type="ECO:0000256" key="3">
    <source>
        <dbReference type="ARBA" id="ARBA00022692"/>
    </source>
</evidence>
<feature type="transmembrane region" description="Helical" evidence="6">
    <location>
        <begin position="251"/>
        <end position="270"/>
    </location>
</feature>
<dbReference type="GO" id="GO:0005886">
    <property type="term" value="C:plasma membrane"/>
    <property type="evidence" value="ECO:0007669"/>
    <property type="project" value="UniProtKB-SubCell"/>
</dbReference>
<evidence type="ECO:0000256" key="5">
    <source>
        <dbReference type="ARBA" id="ARBA00023136"/>
    </source>
</evidence>